<dbReference type="SUPFAM" id="SSF56784">
    <property type="entry name" value="HAD-like"/>
    <property type="match status" value="1"/>
</dbReference>
<dbReference type="GO" id="GO:0005829">
    <property type="term" value="C:cytosol"/>
    <property type="evidence" value="ECO:0007669"/>
    <property type="project" value="TreeGrafter"/>
</dbReference>
<dbReference type="PANTHER" id="PTHR43434:SF1">
    <property type="entry name" value="PHOSPHOGLYCOLATE PHOSPHATASE"/>
    <property type="match status" value="1"/>
</dbReference>
<protein>
    <recommendedName>
        <fullName evidence="4">phosphoglycolate phosphatase</fullName>
        <ecNumber evidence="4">3.1.3.18</ecNumber>
    </recommendedName>
</protein>
<dbReference type="Pfam" id="PF00702">
    <property type="entry name" value="Hydrolase"/>
    <property type="match status" value="1"/>
</dbReference>
<comment type="catalytic activity">
    <reaction evidence="1">
        <text>2-phosphoglycolate + H2O = glycolate + phosphate</text>
        <dbReference type="Rhea" id="RHEA:14369"/>
        <dbReference type="ChEBI" id="CHEBI:15377"/>
        <dbReference type="ChEBI" id="CHEBI:29805"/>
        <dbReference type="ChEBI" id="CHEBI:43474"/>
        <dbReference type="ChEBI" id="CHEBI:58033"/>
        <dbReference type="EC" id="3.1.3.18"/>
    </reaction>
</comment>
<accession>A0A2P8FD71</accession>
<dbReference type="InterPro" id="IPR023198">
    <property type="entry name" value="PGP-like_dom2"/>
</dbReference>
<evidence type="ECO:0000256" key="3">
    <source>
        <dbReference type="ARBA" id="ARBA00006171"/>
    </source>
</evidence>
<dbReference type="Proteomes" id="UP000240418">
    <property type="component" value="Unassembled WGS sequence"/>
</dbReference>
<comment type="caution">
    <text evidence="5">The sequence shown here is derived from an EMBL/GenBank/DDBJ whole genome shotgun (WGS) entry which is preliminary data.</text>
</comment>
<dbReference type="SFLD" id="SFLDG01129">
    <property type="entry name" value="C1.5:_HAD__Beta-PGM__Phosphata"/>
    <property type="match status" value="1"/>
</dbReference>
<evidence type="ECO:0000256" key="2">
    <source>
        <dbReference type="ARBA" id="ARBA00004818"/>
    </source>
</evidence>
<gene>
    <name evidence="5" type="ORF">CLV88_10575</name>
</gene>
<dbReference type="OrthoDB" id="9797743at2"/>
<dbReference type="InterPro" id="IPR036412">
    <property type="entry name" value="HAD-like_sf"/>
</dbReference>
<dbReference type="NCBIfam" id="TIGR01549">
    <property type="entry name" value="HAD-SF-IA-v1"/>
    <property type="match status" value="1"/>
</dbReference>
<evidence type="ECO:0000313" key="6">
    <source>
        <dbReference type="Proteomes" id="UP000240418"/>
    </source>
</evidence>
<evidence type="ECO:0000313" key="5">
    <source>
        <dbReference type="EMBL" id="PSL19653.1"/>
    </source>
</evidence>
<reference evidence="5 6" key="1">
    <citation type="submission" date="2018-03" db="EMBL/GenBank/DDBJ databases">
        <title>Genomic Encyclopedia of Archaeal and Bacterial Type Strains, Phase II (KMG-II): from individual species to whole genera.</title>
        <authorList>
            <person name="Goeker M."/>
        </authorList>
    </citation>
    <scope>NUCLEOTIDE SEQUENCE [LARGE SCALE GENOMIC DNA]</scope>
    <source>
        <strain evidence="5 6">DSM 100673</strain>
    </source>
</reference>
<evidence type="ECO:0000256" key="4">
    <source>
        <dbReference type="ARBA" id="ARBA00013078"/>
    </source>
</evidence>
<dbReference type="PRINTS" id="PR00413">
    <property type="entry name" value="HADHALOGNASE"/>
</dbReference>
<dbReference type="Gene3D" id="1.10.150.240">
    <property type="entry name" value="Putative phosphatase, domain 2"/>
    <property type="match status" value="1"/>
</dbReference>
<name>A0A2P8FD71_9RHOB</name>
<dbReference type="AlphaFoldDB" id="A0A2P8FD71"/>
<sequence>MRADGILFDKDGTLFDFGGTWNVWSREVIRAYAKGDAAIERRLADALVYDLEAEQFHPESFVIAGTNREAAEAVAAELPGSDVDVIEEQMAVSASEAPLAPAVDLAPYLKGLADKGLRLGVMTNDSEYSAKAQLKGVGVDGHFDFIAGFDSGFGAKPDPSPLLAFADHMKLDPARVVMVGDSTHDLIAGRRAGMQTVAVLTGMAGTEELAPFADAVFPDIGHITGWVDG</sequence>
<dbReference type="SFLD" id="SFLDS00003">
    <property type="entry name" value="Haloacid_Dehalogenase"/>
    <property type="match status" value="1"/>
</dbReference>
<dbReference type="InterPro" id="IPR023214">
    <property type="entry name" value="HAD_sf"/>
</dbReference>
<proteinExistence type="inferred from homology"/>
<comment type="pathway">
    <text evidence="2">Organic acid metabolism; glycolate biosynthesis; glycolate from 2-phosphoglycolate: step 1/1.</text>
</comment>
<dbReference type="EMBL" id="PYGJ01000005">
    <property type="protein sequence ID" value="PSL19653.1"/>
    <property type="molecule type" value="Genomic_DNA"/>
</dbReference>
<dbReference type="InterPro" id="IPR050155">
    <property type="entry name" value="HAD-like_hydrolase_sf"/>
</dbReference>
<organism evidence="5 6">
    <name type="scientific">Shimia abyssi</name>
    <dbReference type="NCBI Taxonomy" id="1662395"/>
    <lineage>
        <taxon>Bacteria</taxon>
        <taxon>Pseudomonadati</taxon>
        <taxon>Pseudomonadota</taxon>
        <taxon>Alphaproteobacteria</taxon>
        <taxon>Rhodobacterales</taxon>
        <taxon>Roseobacteraceae</taxon>
    </lineage>
</organism>
<dbReference type="Gene3D" id="3.40.50.1000">
    <property type="entry name" value="HAD superfamily/HAD-like"/>
    <property type="match status" value="1"/>
</dbReference>
<dbReference type="GO" id="GO:0008967">
    <property type="term" value="F:phosphoglycolate phosphatase activity"/>
    <property type="evidence" value="ECO:0007669"/>
    <property type="project" value="UniProtKB-EC"/>
</dbReference>
<comment type="similarity">
    <text evidence="3">Belongs to the HAD-like hydrolase superfamily. CbbY/CbbZ/Gph/YieH family.</text>
</comment>
<dbReference type="EC" id="3.1.3.18" evidence="4"/>
<evidence type="ECO:0000256" key="1">
    <source>
        <dbReference type="ARBA" id="ARBA00000830"/>
    </source>
</evidence>
<keyword evidence="6" id="KW-1185">Reference proteome</keyword>
<dbReference type="InterPro" id="IPR006439">
    <property type="entry name" value="HAD-SF_hydro_IA"/>
</dbReference>
<dbReference type="RefSeq" id="WP_106608315.1">
    <property type="nucleotide sequence ID" value="NZ_PYGJ01000005.1"/>
</dbReference>
<dbReference type="PANTHER" id="PTHR43434">
    <property type="entry name" value="PHOSPHOGLYCOLATE PHOSPHATASE"/>
    <property type="match status" value="1"/>
</dbReference>
<dbReference type="GO" id="GO:0006281">
    <property type="term" value="P:DNA repair"/>
    <property type="evidence" value="ECO:0007669"/>
    <property type="project" value="TreeGrafter"/>
</dbReference>